<dbReference type="Proteomes" id="UP000810171">
    <property type="component" value="Unassembled WGS sequence"/>
</dbReference>
<dbReference type="InterPro" id="IPR029151">
    <property type="entry name" value="Sensor-like_sf"/>
</dbReference>
<dbReference type="Pfam" id="PF02743">
    <property type="entry name" value="dCache_1"/>
    <property type="match status" value="1"/>
</dbReference>
<evidence type="ECO:0000259" key="13">
    <source>
        <dbReference type="PROSITE" id="PS50112"/>
    </source>
</evidence>
<evidence type="ECO:0000256" key="6">
    <source>
        <dbReference type="ARBA" id="ARBA00022741"/>
    </source>
</evidence>
<dbReference type="InterPro" id="IPR000014">
    <property type="entry name" value="PAS"/>
</dbReference>
<keyword evidence="7" id="KW-0418">Kinase</keyword>
<dbReference type="SMART" id="SM00267">
    <property type="entry name" value="GGDEF"/>
    <property type="match status" value="1"/>
</dbReference>
<evidence type="ECO:0000256" key="8">
    <source>
        <dbReference type="ARBA" id="ARBA00022840"/>
    </source>
</evidence>
<dbReference type="InterPro" id="IPR052155">
    <property type="entry name" value="Biofilm_reg_signaling"/>
</dbReference>
<dbReference type="Gene3D" id="3.30.70.270">
    <property type="match status" value="1"/>
</dbReference>
<dbReference type="CDD" id="cd12914">
    <property type="entry name" value="PDC1_DGC_like"/>
    <property type="match status" value="1"/>
</dbReference>
<sequence>MIFFRSLHNRLLLALGLVWFTLLFSVMWLVWSSGHQMLEHDLRRHLDFESRLISQTLEQRLQLRIRALQKVAGAMTTTAEYQLSLIARDRLGREVGLLAFFDNVLVFDTAADIIADRPQVPGRRGINVADREYYQHVMATGEVHISEPFITKSNPRPIFNISVPIKNFNGTVIGVLAGSMELQRSDFMGNLQSLSVGETGYVAIGSRGKLNILHPRPEVLMKPIPGPDRLPLLHAAYEGFEGVERGPLLDGREALIAYRKVPVAGWVIGVVLPGKEAFQLVYEMERKMLIGGAMLFVLAAILFAVSLRWLLKPLTQLVEAVRRIGSKEALALPDAHVEEVDLISRSFNELLDANAEVVADLHRRESYLNSVLESTPLGVFIGNETGEVSYANPALRQLLPVGAGNSVNWEDAVHSDDSSRVQQAWQATLTEQKALKEVFRLVDALGQQHWMEMRASPVQSGEVMVGVVAILSDITEQVTQTNEVRWRAEHDELTGLLNRHGLESLMTRLKQEMALNNDKVALMLIDLDGFKQVNDVGGHVAGDEMLRQLAELFHQRVRQSDQLCRLGGDEFLIVMPGCDAEHAAEVAEVVRSNVARFELVLGEHVFRVSVSIGVTELRKEDSNIDDAIHRADMACYTSKKEGKNRFTVV</sequence>
<dbReference type="Pfam" id="PF08448">
    <property type="entry name" value="PAS_4"/>
    <property type="match status" value="1"/>
</dbReference>
<keyword evidence="17" id="KW-1185">Reference proteome</keyword>
<gene>
    <name evidence="16" type="ORF">H9C73_01560</name>
</gene>
<keyword evidence="8" id="KW-0067">ATP-binding</keyword>
<dbReference type="CDD" id="cd18774">
    <property type="entry name" value="PDC2_HK_sensor"/>
    <property type="match status" value="1"/>
</dbReference>
<keyword evidence="2" id="KW-1003">Cell membrane</keyword>
<keyword evidence="4" id="KW-0808">Transferase</keyword>
<dbReference type="InterPro" id="IPR029787">
    <property type="entry name" value="Nucleotide_cyclase"/>
</dbReference>
<dbReference type="EMBL" id="JACVEW010000002">
    <property type="protein sequence ID" value="MBP0047407.1"/>
    <property type="molecule type" value="Genomic_DNA"/>
</dbReference>
<keyword evidence="10" id="KW-0902">Two-component regulatory system</keyword>
<evidence type="ECO:0000256" key="10">
    <source>
        <dbReference type="ARBA" id="ARBA00023012"/>
    </source>
</evidence>
<keyword evidence="11 12" id="KW-0472">Membrane</keyword>
<evidence type="ECO:0000313" key="16">
    <source>
        <dbReference type="EMBL" id="MBP0047407.1"/>
    </source>
</evidence>
<protein>
    <submittedName>
        <fullName evidence="16">Diguanylate cyclase</fullName>
    </submittedName>
</protein>
<feature type="transmembrane region" description="Helical" evidence="12">
    <location>
        <begin position="288"/>
        <end position="311"/>
    </location>
</feature>
<dbReference type="InterPro" id="IPR043128">
    <property type="entry name" value="Rev_trsase/Diguanyl_cyclase"/>
</dbReference>
<organism evidence="16 17">
    <name type="scientific">Marinobacterium alkalitolerans</name>
    <dbReference type="NCBI Taxonomy" id="1542925"/>
    <lineage>
        <taxon>Bacteria</taxon>
        <taxon>Pseudomonadati</taxon>
        <taxon>Pseudomonadota</taxon>
        <taxon>Gammaproteobacteria</taxon>
        <taxon>Oceanospirillales</taxon>
        <taxon>Oceanospirillaceae</taxon>
        <taxon>Marinobacterium</taxon>
    </lineage>
</organism>
<dbReference type="NCBIfam" id="TIGR00229">
    <property type="entry name" value="sensory_box"/>
    <property type="match status" value="1"/>
</dbReference>
<evidence type="ECO:0000256" key="11">
    <source>
        <dbReference type="ARBA" id="ARBA00023136"/>
    </source>
</evidence>
<accession>A0ABS3Z6R6</accession>
<evidence type="ECO:0000256" key="5">
    <source>
        <dbReference type="ARBA" id="ARBA00022692"/>
    </source>
</evidence>
<dbReference type="PROSITE" id="PS50112">
    <property type="entry name" value="PAS"/>
    <property type="match status" value="1"/>
</dbReference>
<dbReference type="PANTHER" id="PTHR44757">
    <property type="entry name" value="DIGUANYLATE CYCLASE DGCP"/>
    <property type="match status" value="1"/>
</dbReference>
<feature type="domain" description="PAS" evidence="13">
    <location>
        <begin position="364"/>
        <end position="399"/>
    </location>
</feature>
<name>A0ABS3Z6R6_9GAMM</name>
<dbReference type="InterPro" id="IPR000160">
    <property type="entry name" value="GGDEF_dom"/>
</dbReference>
<evidence type="ECO:0000256" key="12">
    <source>
        <dbReference type="SAM" id="Phobius"/>
    </source>
</evidence>
<dbReference type="SUPFAM" id="SSF55785">
    <property type="entry name" value="PYP-like sensor domain (PAS domain)"/>
    <property type="match status" value="1"/>
</dbReference>
<feature type="domain" description="HAMP" evidence="14">
    <location>
        <begin position="308"/>
        <end position="359"/>
    </location>
</feature>
<dbReference type="PANTHER" id="PTHR44757:SF2">
    <property type="entry name" value="BIOFILM ARCHITECTURE MAINTENANCE PROTEIN MBAA"/>
    <property type="match status" value="1"/>
</dbReference>
<comment type="subcellular location">
    <subcellularLocation>
        <location evidence="1">Cell membrane</location>
        <topology evidence="1">Multi-pass membrane protein</topology>
    </subcellularLocation>
</comment>
<dbReference type="SMART" id="SM00091">
    <property type="entry name" value="PAS"/>
    <property type="match status" value="1"/>
</dbReference>
<dbReference type="PROSITE" id="PS50885">
    <property type="entry name" value="HAMP"/>
    <property type="match status" value="1"/>
</dbReference>
<dbReference type="InterPro" id="IPR013656">
    <property type="entry name" value="PAS_4"/>
</dbReference>
<dbReference type="InterPro" id="IPR035965">
    <property type="entry name" value="PAS-like_dom_sf"/>
</dbReference>
<evidence type="ECO:0000259" key="15">
    <source>
        <dbReference type="PROSITE" id="PS50887"/>
    </source>
</evidence>
<evidence type="ECO:0000256" key="7">
    <source>
        <dbReference type="ARBA" id="ARBA00022777"/>
    </source>
</evidence>
<dbReference type="InterPro" id="IPR003660">
    <property type="entry name" value="HAMP_dom"/>
</dbReference>
<dbReference type="CDD" id="cd01949">
    <property type="entry name" value="GGDEF"/>
    <property type="match status" value="1"/>
</dbReference>
<dbReference type="NCBIfam" id="TIGR00254">
    <property type="entry name" value="GGDEF"/>
    <property type="match status" value="1"/>
</dbReference>
<evidence type="ECO:0000256" key="3">
    <source>
        <dbReference type="ARBA" id="ARBA00022553"/>
    </source>
</evidence>
<comment type="caution">
    <text evidence="16">The sequence shown here is derived from an EMBL/GenBank/DDBJ whole genome shotgun (WGS) entry which is preliminary data.</text>
</comment>
<keyword evidence="6" id="KW-0547">Nucleotide-binding</keyword>
<evidence type="ECO:0000256" key="1">
    <source>
        <dbReference type="ARBA" id="ARBA00004651"/>
    </source>
</evidence>
<evidence type="ECO:0000256" key="9">
    <source>
        <dbReference type="ARBA" id="ARBA00022989"/>
    </source>
</evidence>
<evidence type="ECO:0000256" key="2">
    <source>
        <dbReference type="ARBA" id="ARBA00022475"/>
    </source>
</evidence>
<dbReference type="CDD" id="cd00130">
    <property type="entry name" value="PAS"/>
    <property type="match status" value="1"/>
</dbReference>
<dbReference type="RefSeq" id="WP_209286024.1">
    <property type="nucleotide sequence ID" value="NZ_JACVEW010000002.1"/>
</dbReference>
<evidence type="ECO:0000256" key="4">
    <source>
        <dbReference type="ARBA" id="ARBA00022679"/>
    </source>
</evidence>
<dbReference type="Gene3D" id="3.30.450.20">
    <property type="entry name" value="PAS domain"/>
    <property type="match status" value="2"/>
</dbReference>
<keyword evidence="9 12" id="KW-1133">Transmembrane helix</keyword>
<keyword evidence="5 12" id="KW-0812">Transmembrane</keyword>
<dbReference type="Gene3D" id="6.10.340.10">
    <property type="match status" value="1"/>
</dbReference>
<dbReference type="InterPro" id="IPR033479">
    <property type="entry name" value="dCache_1"/>
</dbReference>
<reference evidence="16 17" key="1">
    <citation type="submission" date="2020-09" db="EMBL/GenBank/DDBJ databases">
        <authorList>
            <person name="Tanuku N.R.S."/>
        </authorList>
    </citation>
    <scope>NUCLEOTIDE SEQUENCE [LARGE SCALE GENOMIC DNA]</scope>
    <source>
        <strain evidence="16 17">AK62</strain>
    </source>
</reference>
<evidence type="ECO:0000313" key="17">
    <source>
        <dbReference type="Proteomes" id="UP000810171"/>
    </source>
</evidence>
<proteinExistence type="predicted"/>
<dbReference type="PROSITE" id="PS50887">
    <property type="entry name" value="GGDEF"/>
    <property type="match status" value="1"/>
</dbReference>
<dbReference type="SUPFAM" id="SSF103190">
    <property type="entry name" value="Sensory domain-like"/>
    <property type="match status" value="1"/>
</dbReference>
<dbReference type="Pfam" id="PF00990">
    <property type="entry name" value="GGDEF"/>
    <property type="match status" value="1"/>
</dbReference>
<feature type="domain" description="GGDEF" evidence="15">
    <location>
        <begin position="518"/>
        <end position="649"/>
    </location>
</feature>
<evidence type="ECO:0000259" key="14">
    <source>
        <dbReference type="PROSITE" id="PS50885"/>
    </source>
</evidence>
<keyword evidence="3" id="KW-0597">Phosphoprotein</keyword>
<dbReference type="SUPFAM" id="SSF55073">
    <property type="entry name" value="Nucleotide cyclase"/>
    <property type="match status" value="1"/>
</dbReference>